<keyword evidence="3 13" id="KW-0963">Cytoplasm</keyword>
<feature type="domain" description="Helicase C-terminal" evidence="19">
    <location>
        <begin position="557"/>
        <end position="723"/>
    </location>
</feature>
<evidence type="ECO:0000256" key="6">
    <source>
        <dbReference type="ARBA" id="ARBA00022769"/>
    </source>
</evidence>
<comment type="function">
    <text evidence="13">The UvrABC repair system catalyzes the recognition and processing of DNA lesions. A damage recognition complex composed of 2 UvrA and 2 UvrB subunits scans DNA for abnormalities. Upon binding of the UvrA(2)B(2) complex to a putative damaged site, the DNA wraps around one UvrB monomer. DNA wrap is dependent on ATP binding by UvrB and probably causes local melting of the DNA helix, facilitating insertion of UvrB beta-hairpin between the DNA strands. Then UvrB probes one DNA strand for the presence of a lesion. If a lesion is found the UvrA subunits dissociate and the UvrB-DNA preincision complex is formed. This complex is subsequently bound by UvrC and the second UvrB is released. If no lesion is found, the DNA wraps around the other UvrB subunit that will check the other stand for damage.</text>
</comment>
<evidence type="ECO:0000256" key="1">
    <source>
        <dbReference type="ARBA" id="ARBA00004496"/>
    </source>
</evidence>
<sequence length="963" mass="106439">MKQLEADAEASGVETQRQIASKAGKHRKKVEIAARTKTSDGGVSASKSARGTSMGGSTDPKTRAAAGLNPVSGMDTTLEEASSLQAGTAVTATVEALSALIESGNPLHKNGKIWTPHRPARPDKSEGGIAIRMQSDYEPAGDQPTAIRDLVEGLENGDRSQVLLGVTGSGKTFTMAKVIEVTQRPAVILAPNKTLAAQLYSEFKNFFPDNAVEYFVSYYDYYQPEAYVPRSDTYIEKESSINEQIDRMRHSATRSLLERDDCIIVASVSCIYGIGSVETYTAMTFQMSVGDRLDQRQLLADLVAQQYKRRDMDFTRGSFRVRGDTIELFPAHLEDAAWRISMFGDEIDAITEFDPLTGQKVGDLKSVKIYANSHYVTPRPTLNGAIKSIKEELRLRLAELEKAGRLLEAQRLEQRTRYDIEMLEATGSCQGIENYSRYLTGRDPGDPPPTLFEYIPDNALVFIDESHVTVPQIGGMYRGDFRRKATLAEYGFRLPSCMDNRPLRFEEWDAMRPDTIAVSATPGGWEMEQSGGVFAEQVIRPTGLIDPPVEVRSARSQVDDVLGEIRETAAKGYRTLCTVLTKRMAEDLTEYLHEQGVRVRYMHSDIDTLERIEILRDLRLGAFDVLVGINLLREGLDIPECGFVAILDADKEGFLRSETSLIQTIGRAARNVDGKVILYADQVTGSMKRAMEETGRRREKQMIYNQEHGITPESVKARISDILDSVYERDHVRADISGVSGKGFADGGNLVGNNLQTHLNALEKSMRDAAADLDFEKAARLRDEIKRLKAAELAVMDDPMAREESKAMEGVRRNAKATRESLLPAGEKVPGRADEGATPSYFSRPGLDDMGPGTDTATPLFRKPALDEMGRDIAEPAKKTLFRKNDLDEMTVGRTEKPVTGAVPEKPEAAKGTKRFSPLLEGQPERDDVRPVVRGKTGVGSYEDPGEQKRKGRTKGKTGRPGR</sequence>
<dbReference type="SUPFAM" id="SSF46600">
    <property type="entry name" value="C-terminal UvrC-binding domain of UvrB"/>
    <property type="match status" value="1"/>
</dbReference>
<evidence type="ECO:0000256" key="15">
    <source>
        <dbReference type="SAM" id="Coils"/>
    </source>
</evidence>
<keyword evidence="7 13" id="KW-0067">ATP-binding</keyword>
<keyword evidence="6 13" id="KW-0228">DNA excision</keyword>
<dbReference type="InterPro" id="IPR014001">
    <property type="entry name" value="Helicase_ATP-bd"/>
</dbReference>
<keyword evidence="4 13" id="KW-0547">Nucleotide-binding</keyword>
<dbReference type="InterPro" id="IPR041471">
    <property type="entry name" value="UvrB_inter"/>
</dbReference>
<keyword evidence="21" id="KW-1185">Reference proteome</keyword>
<dbReference type="SUPFAM" id="SSF52540">
    <property type="entry name" value="P-loop containing nucleoside triphosphate hydrolases"/>
    <property type="match status" value="2"/>
</dbReference>
<dbReference type="PANTHER" id="PTHR24029">
    <property type="entry name" value="UVRABC SYSTEM PROTEIN B"/>
    <property type="match status" value="1"/>
</dbReference>
<dbReference type="Gene3D" id="4.10.860.10">
    <property type="entry name" value="UVR domain"/>
    <property type="match status" value="1"/>
</dbReference>
<name>A0ABR6G3D3_9HYPH</name>
<keyword evidence="9 13" id="KW-0234">DNA repair</keyword>
<evidence type="ECO:0000256" key="14">
    <source>
        <dbReference type="RuleBase" id="RU003587"/>
    </source>
</evidence>
<dbReference type="Pfam" id="PF12344">
    <property type="entry name" value="UvrB"/>
    <property type="match status" value="1"/>
</dbReference>
<comment type="similarity">
    <text evidence="2 13 14">Belongs to the UvrB family.</text>
</comment>
<evidence type="ECO:0000256" key="4">
    <source>
        <dbReference type="ARBA" id="ARBA00022741"/>
    </source>
</evidence>
<feature type="short sequence motif" description="Beta-hairpin" evidence="13">
    <location>
        <begin position="218"/>
        <end position="241"/>
    </location>
</feature>
<feature type="binding site" evidence="13">
    <location>
        <begin position="165"/>
        <end position="172"/>
    </location>
    <ligand>
        <name>ATP</name>
        <dbReference type="ChEBI" id="CHEBI:30616"/>
    </ligand>
</feature>
<dbReference type="InterPro" id="IPR027417">
    <property type="entry name" value="P-loop_NTPase"/>
</dbReference>
<evidence type="ECO:0000256" key="12">
    <source>
        <dbReference type="ARBA" id="ARBA00029504"/>
    </source>
</evidence>
<dbReference type="SMART" id="SM00490">
    <property type="entry name" value="HELICc"/>
    <property type="match status" value="1"/>
</dbReference>
<dbReference type="EMBL" id="JACHXX010000001">
    <property type="protein sequence ID" value="MBB3160098.1"/>
    <property type="molecule type" value="Genomic_DNA"/>
</dbReference>
<feature type="region of interest" description="Disordered" evidence="16">
    <location>
        <begin position="1"/>
        <end position="73"/>
    </location>
</feature>
<proteinExistence type="inferred from homology"/>
<dbReference type="Pfam" id="PF17757">
    <property type="entry name" value="UvrB_inter"/>
    <property type="match status" value="1"/>
</dbReference>
<dbReference type="InterPro" id="IPR001650">
    <property type="entry name" value="Helicase_C-like"/>
</dbReference>
<evidence type="ECO:0000256" key="16">
    <source>
        <dbReference type="SAM" id="MobiDB-lite"/>
    </source>
</evidence>
<evidence type="ECO:0000256" key="11">
    <source>
        <dbReference type="ARBA" id="ARBA00026033"/>
    </source>
</evidence>
<evidence type="ECO:0000256" key="2">
    <source>
        <dbReference type="ARBA" id="ARBA00008533"/>
    </source>
</evidence>
<evidence type="ECO:0000256" key="7">
    <source>
        <dbReference type="ARBA" id="ARBA00022840"/>
    </source>
</evidence>
<comment type="subcellular location">
    <subcellularLocation>
        <location evidence="1 13 14">Cytoplasm</location>
    </subcellularLocation>
</comment>
<evidence type="ECO:0000259" key="18">
    <source>
        <dbReference type="PROSITE" id="PS51192"/>
    </source>
</evidence>
<reference evidence="20 21" key="1">
    <citation type="submission" date="2020-08" db="EMBL/GenBank/DDBJ databases">
        <title>Genomic Encyclopedia of Type Strains, Phase III (KMG-III): the genomes of soil and plant-associated and newly described type strains.</title>
        <authorList>
            <person name="Whitman W."/>
        </authorList>
    </citation>
    <scope>NUCLEOTIDE SEQUENCE [LARGE SCALE GENOMIC DNA]</scope>
    <source>
        <strain evidence="20 21">CECT 8280</strain>
    </source>
</reference>
<feature type="region of interest" description="Disordered" evidence="16">
    <location>
        <begin position="890"/>
        <end position="963"/>
    </location>
</feature>
<dbReference type="CDD" id="cd18790">
    <property type="entry name" value="SF2_C_UvrB"/>
    <property type="match status" value="1"/>
</dbReference>
<feature type="compositionally biased region" description="Basic residues" evidence="16">
    <location>
        <begin position="950"/>
        <end position="963"/>
    </location>
</feature>
<feature type="coiled-coil region" evidence="15">
    <location>
        <begin position="383"/>
        <end position="410"/>
    </location>
</feature>
<dbReference type="PANTHER" id="PTHR24029:SF0">
    <property type="entry name" value="UVRABC SYSTEM PROTEIN B"/>
    <property type="match status" value="1"/>
</dbReference>
<dbReference type="Gene3D" id="3.40.50.300">
    <property type="entry name" value="P-loop containing nucleotide triphosphate hydrolases"/>
    <property type="match status" value="3"/>
</dbReference>
<dbReference type="InterPro" id="IPR024759">
    <property type="entry name" value="UvrB_YAD/RRR_dom"/>
</dbReference>
<dbReference type="NCBIfam" id="TIGR00631">
    <property type="entry name" value="uvrb"/>
    <property type="match status" value="1"/>
</dbReference>
<dbReference type="Pfam" id="PF04851">
    <property type="entry name" value="ResIII"/>
    <property type="match status" value="1"/>
</dbReference>
<dbReference type="Pfam" id="PF00271">
    <property type="entry name" value="Helicase_C"/>
    <property type="match status" value="1"/>
</dbReference>
<evidence type="ECO:0000256" key="10">
    <source>
        <dbReference type="ARBA" id="ARBA00023236"/>
    </source>
</evidence>
<feature type="compositionally biased region" description="Polar residues" evidence="16">
    <location>
        <begin position="39"/>
        <end position="51"/>
    </location>
</feature>
<keyword evidence="10 13" id="KW-0742">SOS response</keyword>
<feature type="region of interest" description="Disordered" evidence="16">
    <location>
        <begin position="827"/>
        <end position="851"/>
    </location>
</feature>
<dbReference type="Proteomes" id="UP000542811">
    <property type="component" value="Unassembled WGS sequence"/>
</dbReference>
<keyword evidence="8 13" id="KW-0267">Excision nuclease</keyword>
<accession>A0ABR6G3D3</accession>
<keyword evidence="15" id="KW-0175">Coiled coil</keyword>
<evidence type="ECO:0000313" key="21">
    <source>
        <dbReference type="Proteomes" id="UP000542811"/>
    </source>
</evidence>
<evidence type="ECO:0000256" key="13">
    <source>
        <dbReference type="HAMAP-Rule" id="MF_00204"/>
    </source>
</evidence>
<evidence type="ECO:0000259" key="17">
    <source>
        <dbReference type="PROSITE" id="PS50151"/>
    </source>
</evidence>
<dbReference type="PROSITE" id="PS51194">
    <property type="entry name" value="HELICASE_CTER"/>
    <property type="match status" value="1"/>
</dbReference>
<feature type="domain" description="Helicase ATP-binding" evidence="18">
    <location>
        <begin position="152"/>
        <end position="305"/>
    </location>
</feature>
<evidence type="ECO:0000313" key="20">
    <source>
        <dbReference type="EMBL" id="MBB3160098.1"/>
    </source>
</evidence>
<dbReference type="InterPro" id="IPR001943">
    <property type="entry name" value="UVR_dom"/>
</dbReference>
<comment type="domain">
    <text evidence="13">The beta-hairpin motif is involved in DNA binding.</text>
</comment>
<organism evidence="20 21">
    <name type="scientific">Rhizobium laguerreae</name>
    <dbReference type="NCBI Taxonomy" id="1076926"/>
    <lineage>
        <taxon>Bacteria</taxon>
        <taxon>Pseudomonadati</taxon>
        <taxon>Pseudomonadota</taxon>
        <taxon>Alphaproteobacteria</taxon>
        <taxon>Hyphomicrobiales</taxon>
        <taxon>Rhizobiaceae</taxon>
        <taxon>Rhizobium/Agrobacterium group</taxon>
        <taxon>Rhizobium</taxon>
    </lineage>
</organism>
<keyword evidence="5 13" id="KW-0227">DNA damage</keyword>
<dbReference type="InterPro" id="IPR036876">
    <property type="entry name" value="UVR_dom_sf"/>
</dbReference>
<dbReference type="NCBIfam" id="NF003673">
    <property type="entry name" value="PRK05298.1"/>
    <property type="match status" value="1"/>
</dbReference>
<gene>
    <name evidence="13" type="primary">uvrB</name>
    <name evidence="20" type="ORF">FHS25_000530</name>
</gene>
<evidence type="ECO:0000256" key="9">
    <source>
        <dbReference type="ARBA" id="ARBA00023204"/>
    </source>
</evidence>
<feature type="domain" description="UVR" evidence="17">
    <location>
        <begin position="756"/>
        <end position="791"/>
    </location>
</feature>
<dbReference type="Gene3D" id="6.10.140.240">
    <property type="match status" value="1"/>
</dbReference>
<dbReference type="InterPro" id="IPR004807">
    <property type="entry name" value="UvrB"/>
</dbReference>
<dbReference type="InterPro" id="IPR006935">
    <property type="entry name" value="Helicase/UvrB_N"/>
</dbReference>
<dbReference type="PROSITE" id="PS51192">
    <property type="entry name" value="HELICASE_ATP_BIND_1"/>
    <property type="match status" value="1"/>
</dbReference>
<comment type="caution">
    <text evidence="20">The sequence shown here is derived from an EMBL/GenBank/DDBJ whole genome shotgun (WGS) entry which is preliminary data.</text>
</comment>
<protein>
    <recommendedName>
        <fullName evidence="12 13">UvrABC system protein B</fullName>
        <shortName evidence="13">Protein UvrB</shortName>
    </recommendedName>
    <alternativeName>
        <fullName evidence="13">Excinuclease ABC subunit B</fullName>
    </alternativeName>
</protein>
<dbReference type="HAMAP" id="MF_00204">
    <property type="entry name" value="UvrB"/>
    <property type="match status" value="1"/>
</dbReference>
<evidence type="ECO:0000256" key="8">
    <source>
        <dbReference type="ARBA" id="ARBA00022881"/>
    </source>
</evidence>
<dbReference type="SMART" id="SM00487">
    <property type="entry name" value="DEXDc"/>
    <property type="match status" value="1"/>
</dbReference>
<evidence type="ECO:0000259" key="19">
    <source>
        <dbReference type="PROSITE" id="PS51194"/>
    </source>
</evidence>
<dbReference type="Pfam" id="PF02151">
    <property type="entry name" value="UVR"/>
    <property type="match status" value="1"/>
</dbReference>
<comment type="subunit">
    <text evidence="11 13 14">Forms a heterotetramer with UvrA during the search for lesions. Interacts with UvrC in an incision complex.</text>
</comment>
<dbReference type="PROSITE" id="PS50151">
    <property type="entry name" value="UVR"/>
    <property type="match status" value="1"/>
</dbReference>
<dbReference type="CDD" id="cd17916">
    <property type="entry name" value="DEXHc_UvrB"/>
    <property type="match status" value="1"/>
</dbReference>
<evidence type="ECO:0000256" key="5">
    <source>
        <dbReference type="ARBA" id="ARBA00022763"/>
    </source>
</evidence>
<evidence type="ECO:0000256" key="3">
    <source>
        <dbReference type="ARBA" id="ARBA00022490"/>
    </source>
</evidence>